<sequence>MKKKTRDKLKYILATFMVIIFIMGLIPAIFH</sequence>
<dbReference type="RefSeq" id="WP_193394351.1">
    <property type="nucleotide sequence ID" value="NZ_CACRTV010000013.1"/>
</dbReference>
<evidence type="ECO:0008006" key="3">
    <source>
        <dbReference type="Google" id="ProtNLM"/>
    </source>
</evidence>
<proteinExistence type="predicted"/>
<evidence type="ECO:0000256" key="1">
    <source>
        <dbReference type="SAM" id="Phobius"/>
    </source>
</evidence>
<keyword evidence="1" id="KW-0472">Membrane</keyword>
<gene>
    <name evidence="2" type="ORF">CPLFYP93_00391</name>
</gene>
<name>A0A6N2YTS0_9CLOT</name>
<dbReference type="EMBL" id="CACRTV010000013">
    <property type="protein sequence ID" value="VYT70271.1"/>
    <property type="molecule type" value="Genomic_DNA"/>
</dbReference>
<feature type="transmembrane region" description="Helical" evidence="1">
    <location>
        <begin position="12"/>
        <end position="30"/>
    </location>
</feature>
<protein>
    <recommendedName>
        <fullName evidence="3">DUF4044 domain-containing protein</fullName>
    </recommendedName>
</protein>
<dbReference type="AlphaFoldDB" id="A0A6N2YTS0"/>
<reference evidence="2" key="1">
    <citation type="submission" date="2019-11" db="EMBL/GenBank/DDBJ databases">
        <authorList>
            <person name="Feng L."/>
        </authorList>
    </citation>
    <scope>NUCLEOTIDE SEQUENCE</scope>
    <source>
        <strain evidence="2">CParaputrificumLFYP93</strain>
    </source>
</reference>
<keyword evidence="1" id="KW-0812">Transmembrane</keyword>
<evidence type="ECO:0000313" key="2">
    <source>
        <dbReference type="EMBL" id="VYT70271.1"/>
    </source>
</evidence>
<accession>A0A6N2YTS0</accession>
<organism evidence="2">
    <name type="scientific">Clostridium paraputrificum</name>
    <dbReference type="NCBI Taxonomy" id="29363"/>
    <lineage>
        <taxon>Bacteria</taxon>
        <taxon>Bacillati</taxon>
        <taxon>Bacillota</taxon>
        <taxon>Clostridia</taxon>
        <taxon>Eubacteriales</taxon>
        <taxon>Clostridiaceae</taxon>
        <taxon>Clostridium</taxon>
    </lineage>
</organism>
<keyword evidence="1" id="KW-1133">Transmembrane helix</keyword>